<dbReference type="Pfam" id="PF21455">
    <property type="entry name" value="PylD_N"/>
    <property type="match status" value="1"/>
</dbReference>
<dbReference type="Gene3D" id="3.40.50.720">
    <property type="entry name" value="NAD(P)-binding Rossmann-like Domain"/>
    <property type="match status" value="1"/>
</dbReference>
<dbReference type="Proteomes" id="UP000199476">
    <property type="component" value="Unassembled WGS sequence"/>
</dbReference>
<dbReference type="Gene3D" id="3.40.50.12150">
    <property type="match status" value="1"/>
</dbReference>
<dbReference type="OrthoDB" id="5418995at2"/>
<evidence type="ECO:0000313" key="3">
    <source>
        <dbReference type="EMBL" id="SDL10214.1"/>
    </source>
</evidence>
<gene>
    <name evidence="3" type="ORF">SAMN04488692_101164</name>
</gene>
<name>A0A1G9HBX3_9FIRM</name>
<evidence type="ECO:0000313" key="4">
    <source>
        <dbReference type="Proteomes" id="UP000199476"/>
    </source>
</evidence>
<evidence type="ECO:0000259" key="2">
    <source>
        <dbReference type="Pfam" id="PF21455"/>
    </source>
</evidence>
<dbReference type="InterPro" id="IPR048757">
    <property type="entry name" value="PylD_N"/>
</dbReference>
<proteinExistence type="predicted"/>
<dbReference type="NCBIfam" id="TIGR03911">
    <property type="entry name" value="pyrrolys_PylD"/>
    <property type="match status" value="1"/>
</dbReference>
<organism evidence="3 4">
    <name type="scientific">Halarsenatibacter silvermanii</name>
    <dbReference type="NCBI Taxonomy" id="321763"/>
    <lineage>
        <taxon>Bacteria</taxon>
        <taxon>Bacillati</taxon>
        <taxon>Bacillota</taxon>
        <taxon>Clostridia</taxon>
        <taxon>Halanaerobiales</taxon>
        <taxon>Halarsenatibacteraceae</taxon>
        <taxon>Halarsenatibacter</taxon>
    </lineage>
</organism>
<dbReference type="STRING" id="321763.SAMN04488692_101164"/>
<keyword evidence="4" id="KW-1185">Reference proteome</keyword>
<dbReference type="InterPro" id="IPR007698">
    <property type="entry name" value="AlaDH/PNT_NAD(H)-bd"/>
</dbReference>
<dbReference type="AlphaFoldDB" id="A0A1G9HBX3"/>
<dbReference type="Pfam" id="PF01262">
    <property type="entry name" value="AlaDh_PNT_C"/>
    <property type="match status" value="1"/>
</dbReference>
<evidence type="ECO:0000259" key="1">
    <source>
        <dbReference type="Pfam" id="PF01262"/>
    </source>
</evidence>
<reference evidence="3 4" key="1">
    <citation type="submission" date="2016-10" db="EMBL/GenBank/DDBJ databases">
        <authorList>
            <person name="de Groot N.N."/>
        </authorList>
    </citation>
    <scope>NUCLEOTIDE SEQUENCE [LARGE SCALE GENOMIC DNA]</scope>
    <source>
        <strain evidence="3 4">SLAS-1</strain>
    </source>
</reference>
<dbReference type="InterPro" id="IPR023914">
    <property type="entry name" value="Pyrrolys_PylD"/>
</dbReference>
<feature type="domain" description="Pyrrolysine biosynthesis protein PylD N-terminal" evidence="2">
    <location>
        <begin position="10"/>
        <end position="123"/>
    </location>
</feature>
<dbReference type="InterPro" id="IPR036291">
    <property type="entry name" value="NAD(P)-bd_dom_sf"/>
</dbReference>
<dbReference type="SUPFAM" id="SSF51735">
    <property type="entry name" value="NAD(P)-binding Rossmann-fold domains"/>
    <property type="match status" value="1"/>
</dbReference>
<sequence length="291" mass="31983">MTRLRESDIAEIPKIIDQYDRELEAKIGLNLFDLAVRAAGRNPDEVTKTDKKRAAVIPVTAGRGEIAGFCEAIKAVLSRLGLEAFIPEKTDVAGLKSALEKNCDMAFMADDNSFLALDLQKGRWMDNDTATARVFAEALKAAAGGFKDRRVAVLGCGQIGEKAIEYFKKQGAEPVGFDISPNRLEKIESRWKIKTEKIKKPAQNEKAPAEIQRVLIDFELILEATPASDLIGKKVFDQDTYLAAPGMPPGFTEEAARTFPEQIIHDPLQLGTAAMAVNIMLPPVIRSHQFS</sequence>
<dbReference type="RefSeq" id="WP_089757713.1">
    <property type="nucleotide sequence ID" value="NZ_FNGO01000001.1"/>
</dbReference>
<dbReference type="EMBL" id="FNGO01000001">
    <property type="protein sequence ID" value="SDL10214.1"/>
    <property type="molecule type" value="Genomic_DNA"/>
</dbReference>
<protein>
    <submittedName>
        <fullName evidence="3">Pyrrolysine biosynthesis protein PylD</fullName>
    </submittedName>
</protein>
<accession>A0A1G9HBX3</accession>
<feature type="domain" description="Alanine dehydrogenase/pyridine nucleotide transhydrogenase NAD(H)-binding" evidence="1">
    <location>
        <begin position="141"/>
        <end position="204"/>
    </location>
</feature>